<accession>A0A6C0BVJ5</accession>
<proteinExistence type="predicted"/>
<reference evidence="1" key="1">
    <citation type="journal article" date="2020" name="Nature">
        <title>Giant virus diversity and host interactions through global metagenomics.</title>
        <authorList>
            <person name="Schulz F."/>
            <person name="Roux S."/>
            <person name="Paez-Espino D."/>
            <person name="Jungbluth S."/>
            <person name="Walsh D.A."/>
            <person name="Denef V.J."/>
            <person name="McMahon K.D."/>
            <person name="Konstantinidis K.T."/>
            <person name="Eloe-Fadrosh E.A."/>
            <person name="Kyrpides N.C."/>
            <person name="Woyke T."/>
        </authorList>
    </citation>
    <scope>NUCLEOTIDE SEQUENCE</scope>
    <source>
        <strain evidence="1">GVMAG-M-3300018428-35</strain>
    </source>
</reference>
<organism evidence="1">
    <name type="scientific">viral metagenome</name>
    <dbReference type="NCBI Taxonomy" id="1070528"/>
    <lineage>
        <taxon>unclassified sequences</taxon>
        <taxon>metagenomes</taxon>
        <taxon>organismal metagenomes</taxon>
    </lineage>
</organism>
<sequence length="295" mass="36549">MPNWCFNRLTLTLPTPKRWEPIEMRQTRWEIFRNLKYKFENFHYNIENKQSEFFHIIKPRPKEENDNWENWNLCNWGTKWEPKFYKFQIKDNTINCIFETPWSNPYAIYIYLQRLNFEIEYCHASYENCDYGWGGTIWDESHYYEVLDTSFEELHEHLKDEEEIYYFDRLVHLLSPELDDCENEDMINFMVNCLAYYYDIVLSGYNSWKIKNNIDDSNEIKKENLKLKNKIMEWLEDDVKKNIKDEDSYIRISNTLKNSNYENTKNKIRVYLNNKFNMINHYNKKYEPELYLIYC</sequence>
<dbReference type="AlphaFoldDB" id="A0A6C0BVJ5"/>
<name>A0A6C0BVJ5_9ZZZZ</name>
<protein>
    <recommendedName>
        <fullName evidence="2">YubB ferredoxin-like domain-containing protein</fullName>
    </recommendedName>
</protein>
<evidence type="ECO:0000313" key="1">
    <source>
        <dbReference type="EMBL" id="QHS95448.1"/>
    </source>
</evidence>
<evidence type="ECO:0008006" key="2">
    <source>
        <dbReference type="Google" id="ProtNLM"/>
    </source>
</evidence>
<dbReference type="EMBL" id="MN739251">
    <property type="protein sequence ID" value="QHS95448.1"/>
    <property type="molecule type" value="Genomic_DNA"/>
</dbReference>